<evidence type="ECO:0000256" key="1">
    <source>
        <dbReference type="SAM" id="Coils"/>
    </source>
</evidence>
<dbReference type="InterPro" id="IPR047741">
    <property type="entry name" value="DIP1984-like"/>
</dbReference>
<protein>
    <submittedName>
        <fullName evidence="2">DIP1984 family protein</fullName>
    </submittedName>
</protein>
<sequence>MKYGEINMKLAEALLERKNLQTQLASIGQRLQANVLVQEGDEPSENPQTLLQDALRLNTQLHRLIKAIHLTNAQAMSTHNRPLMDALNERDALLQQHRILQQTIDAASEKQNRYSNHEIRWVKTVSVGDLQQQADAVGMRIRTNNLEIQASNWHIDVIGLD</sequence>
<accession>A0ABY4E944</accession>
<dbReference type="EMBL" id="CP091512">
    <property type="protein sequence ID" value="UOO91982.1"/>
    <property type="molecule type" value="Genomic_DNA"/>
</dbReference>
<name>A0ABY4E944_VITST</name>
<dbReference type="CDD" id="cd12208">
    <property type="entry name" value="DIP1984-like"/>
    <property type="match status" value="1"/>
</dbReference>
<gene>
    <name evidence="2" type="ORF">LVJ81_10120</name>
</gene>
<reference evidence="2" key="1">
    <citation type="submission" date="2021-12" db="EMBL/GenBank/DDBJ databases">
        <authorList>
            <person name="Veyrier F.J."/>
        </authorList>
    </citation>
    <scope>NUCLEOTIDE SEQUENCE</scope>
    <source>
        <strain evidence="2">SAG 1488-6</strain>
    </source>
</reference>
<dbReference type="NCBIfam" id="NF038048">
    <property type="entry name" value="DIP1984_fam"/>
    <property type="match status" value="1"/>
</dbReference>
<feature type="coiled-coil region" evidence="1">
    <location>
        <begin position="83"/>
        <end position="110"/>
    </location>
</feature>
<dbReference type="Gene3D" id="6.10.320.10">
    <property type="match status" value="1"/>
</dbReference>
<organism evidence="2 3">
    <name type="scientific">Vitreoscilla stercoraria</name>
    <dbReference type="NCBI Taxonomy" id="61"/>
    <lineage>
        <taxon>Bacteria</taxon>
        <taxon>Pseudomonadati</taxon>
        <taxon>Pseudomonadota</taxon>
        <taxon>Betaproteobacteria</taxon>
        <taxon>Neisseriales</taxon>
        <taxon>Neisseriaceae</taxon>
        <taxon>Vitreoscilla</taxon>
    </lineage>
</organism>
<keyword evidence="3" id="KW-1185">Reference proteome</keyword>
<dbReference type="Proteomes" id="UP000832034">
    <property type="component" value="Chromosome"/>
</dbReference>
<evidence type="ECO:0000313" key="2">
    <source>
        <dbReference type="EMBL" id="UOO91982.1"/>
    </source>
</evidence>
<reference evidence="2" key="2">
    <citation type="journal article" date="2022" name="Res Sq">
        <title>Evolution of multicellular longitudinally dividing oral cavity symbionts (Neisseriaceae).</title>
        <authorList>
            <person name="Nyongesa S."/>
            <person name="Weber P."/>
            <person name="Bernet E."/>
            <person name="Pullido F."/>
            <person name="Nieckarz M."/>
            <person name="Delaby M."/>
            <person name="Nieves C."/>
            <person name="Viehboeck T."/>
            <person name="Krause N."/>
            <person name="Rivera-Millot A."/>
            <person name="Nakamura A."/>
            <person name="Vischer N."/>
            <person name="VanNieuwenhze M."/>
            <person name="Brun Y."/>
            <person name="Cava F."/>
            <person name="Bulgheresi S."/>
            <person name="Veyrier F."/>
        </authorList>
    </citation>
    <scope>NUCLEOTIDE SEQUENCE</scope>
    <source>
        <strain evidence="2">SAG 1488-6</strain>
    </source>
</reference>
<dbReference type="RefSeq" id="WP_019957270.1">
    <property type="nucleotide sequence ID" value="NZ_CP091512.1"/>
</dbReference>
<evidence type="ECO:0000313" key="3">
    <source>
        <dbReference type="Proteomes" id="UP000832034"/>
    </source>
</evidence>
<dbReference type="Pfam" id="PF20935">
    <property type="entry name" value="DUF6847"/>
    <property type="match status" value="1"/>
</dbReference>
<keyword evidence="1" id="KW-0175">Coiled coil</keyword>
<proteinExistence type="predicted"/>